<name>A0ABR4FIE3_9EURO</name>
<evidence type="ECO:0000313" key="3">
    <source>
        <dbReference type="EMBL" id="KAL2783004.1"/>
    </source>
</evidence>
<evidence type="ECO:0000256" key="1">
    <source>
        <dbReference type="ARBA" id="ARBA00023242"/>
    </source>
</evidence>
<dbReference type="InterPro" id="IPR007219">
    <property type="entry name" value="XnlR_reg_dom"/>
</dbReference>
<keyword evidence="1" id="KW-0539">Nucleus</keyword>
<accession>A0ABR4FIE3</accession>
<protein>
    <recommendedName>
        <fullName evidence="2">Xylanolytic transcriptional activator regulatory domain-containing protein</fullName>
    </recommendedName>
</protein>
<sequence length="342" mass="38679">MQPPELSTVQASYIACCSLLCCRHNGTRKFASVHFARCISMADRLGLFAGREMAEDVNLRSDTFDWMGWVEEETFNRVACAIFSLDMAFCVHLARPPSFSGSSFLVRMPCYERCWEATDFSTCLRYLQNAPPPTNVLSGMCKLQRWHVGEQMIFYPSRYGMFTLMLGQTVGSCSIYPKRKTHVYLLLSSGLHSSLLRVIQEDTEPRISPFSYETLSQLIDRPLASLKPHVKRESVALIADMLVELHGSPAMKHCNQTINTWRHDWHQVCLRNPIHESRGACRSFFTDPMPFWYLANGTLPNCTRHSTSAIISTATRSDSTFPWRPGDMIGGISISMIGSLHG</sequence>
<evidence type="ECO:0000313" key="4">
    <source>
        <dbReference type="Proteomes" id="UP001610563"/>
    </source>
</evidence>
<dbReference type="EMBL" id="JBFTWV010000284">
    <property type="protein sequence ID" value="KAL2783004.1"/>
    <property type="molecule type" value="Genomic_DNA"/>
</dbReference>
<organism evidence="3 4">
    <name type="scientific">Aspergillus keveii</name>
    <dbReference type="NCBI Taxonomy" id="714993"/>
    <lineage>
        <taxon>Eukaryota</taxon>
        <taxon>Fungi</taxon>
        <taxon>Dikarya</taxon>
        <taxon>Ascomycota</taxon>
        <taxon>Pezizomycotina</taxon>
        <taxon>Eurotiomycetes</taxon>
        <taxon>Eurotiomycetidae</taxon>
        <taxon>Eurotiales</taxon>
        <taxon>Aspergillaceae</taxon>
        <taxon>Aspergillus</taxon>
        <taxon>Aspergillus subgen. Nidulantes</taxon>
    </lineage>
</organism>
<dbReference type="CDD" id="cd12148">
    <property type="entry name" value="fungal_TF_MHR"/>
    <property type="match status" value="1"/>
</dbReference>
<keyword evidence="4" id="KW-1185">Reference proteome</keyword>
<comment type="caution">
    <text evidence="3">The sequence shown here is derived from an EMBL/GenBank/DDBJ whole genome shotgun (WGS) entry which is preliminary data.</text>
</comment>
<gene>
    <name evidence="3" type="ORF">BJX66DRAFT_319333</name>
</gene>
<feature type="domain" description="Xylanolytic transcriptional activator regulatory" evidence="2">
    <location>
        <begin position="4"/>
        <end position="127"/>
    </location>
</feature>
<proteinExistence type="predicted"/>
<evidence type="ECO:0000259" key="2">
    <source>
        <dbReference type="Pfam" id="PF04082"/>
    </source>
</evidence>
<reference evidence="3 4" key="1">
    <citation type="submission" date="2024-07" db="EMBL/GenBank/DDBJ databases">
        <title>Section-level genome sequencing and comparative genomics of Aspergillus sections Usti and Cavernicolus.</title>
        <authorList>
            <consortium name="Lawrence Berkeley National Laboratory"/>
            <person name="Nybo J.L."/>
            <person name="Vesth T.C."/>
            <person name="Theobald S."/>
            <person name="Frisvad J.C."/>
            <person name="Larsen T.O."/>
            <person name="Kjaerboelling I."/>
            <person name="Rothschild-Mancinelli K."/>
            <person name="Lyhne E.K."/>
            <person name="Kogle M.E."/>
            <person name="Barry K."/>
            <person name="Clum A."/>
            <person name="Na H."/>
            <person name="Ledsgaard L."/>
            <person name="Lin J."/>
            <person name="Lipzen A."/>
            <person name="Kuo A."/>
            <person name="Riley R."/>
            <person name="Mondo S."/>
            <person name="Labutti K."/>
            <person name="Haridas S."/>
            <person name="Pangalinan J."/>
            <person name="Salamov A.A."/>
            <person name="Simmons B.A."/>
            <person name="Magnuson J.K."/>
            <person name="Chen J."/>
            <person name="Drula E."/>
            <person name="Henrissat B."/>
            <person name="Wiebenga A."/>
            <person name="Lubbers R.J."/>
            <person name="Gomes A.C."/>
            <person name="Makela M.R."/>
            <person name="Stajich J."/>
            <person name="Grigoriev I.V."/>
            <person name="Mortensen U.H."/>
            <person name="De Vries R.P."/>
            <person name="Baker S.E."/>
            <person name="Andersen M.R."/>
        </authorList>
    </citation>
    <scope>NUCLEOTIDE SEQUENCE [LARGE SCALE GENOMIC DNA]</scope>
    <source>
        <strain evidence="3 4">CBS 209.92</strain>
    </source>
</reference>
<dbReference type="Pfam" id="PF04082">
    <property type="entry name" value="Fungal_trans"/>
    <property type="match status" value="1"/>
</dbReference>
<dbReference type="Proteomes" id="UP001610563">
    <property type="component" value="Unassembled WGS sequence"/>
</dbReference>